<keyword evidence="12" id="KW-0238">DNA-binding</keyword>
<evidence type="ECO:0000256" key="15">
    <source>
        <dbReference type="ARBA" id="ARBA00023242"/>
    </source>
</evidence>
<keyword evidence="5 16" id="KW-0863">Zinc-finger</keyword>
<dbReference type="FunFam" id="3.40.50.10810:FF:000071">
    <property type="entry name" value="SNF2 domain-containing protein / helicase domain-containing protein / zinc finger protein-like protein"/>
    <property type="match status" value="1"/>
</dbReference>
<evidence type="ECO:0000259" key="19">
    <source>
        <dbReference type="PROSITE" id="PS51192"/>
    </source>
</evidence>
<keyword evidence="15" id="KW-0539">Nucleus</keyword>
<dbReference type="InterPro" id="IPR014001">
    <property type="entry name" value="Helicase_ATP-bd"/>
</dbReference>
<dbReference type="FunFam" id="3.40.50.10810:FF:000068">
    <property type="entry name" value="SNF2 domain-containing protein / helicase domain-containing protein / zinc finger protein-like protein"/>
    <property type="match status" value="1"/>
</dbReference>
<feature type="compositionally biased region" description="Low complexity" evidence="17">
    <location>
        <begin position="1177"/>
        <end position="1188"/>
    </location>
</feature>
<evidence type="ECO:0000256" key="10">
    <source>
        <dbReference type="ARBA" id="ARBA00022853"/>
    </source>
</evidence>
<dbReference type="CDD" id="cd18793">
    <property type="entry name" value="SF2_C_SNF"/>
    <property type="match status" value="1"/>
</dbReference>
<dbReference type="Gene3D" id="3.40.50.10810">
    <property type="entry name" value="Tandem AAA-ATPase domain"/>
    <property type="match status" value="3"/>
</dbReference>
<dbReference type="Pfam" id="PF00097">
    <property type="entry name" value="zf-C3HC4"/>
    <property type="match status" value="1"/>
</dbReference>
<evidence type="ECO:0000313" key="22">
    <source>
        <dbReference type="Proteomes" id="UP000807159"/>
    </source>
</evidence>
<dbReference type="GO" id="GO:0005634">
    <property type="term" value="C:nucleus"/>
    <property type="evidence" value="ECO:0007669"/>
    <property type="project" value="UniProtKB-SubCell"/>
</dbReference>
<evidence type="ECO:0000256" key="5">
    <source>
        <dbReference type="ARBA" id="ARBA00022771"/>
    </source>
</evidence>
<feature type="compositionally biased region" description="Polar residues" evidence="17">
    <location>
        <begin position="1157"/>
        <end position="1170"/>
    </location>
</feature>
<protein>
    <recommendedName>
        <fullName evidence="23">Helicase-like transcription factor CHR28</fullName>
    </recommendedName>
</protein>
<evidence type="ECO:0000259" key="20">
    <source>
        <dbReference type="PROSITE" id="PS51194"/>
    </source>
</evidence>
<name>A0A8T2Z499_POPDE</name>
<dbReference type="InterPro" id="IPR001650">
    <property type="entry name" value="Helicase_C-like"/>
</dbReference>
<dbReference type="InterPro" id="IPR038718">
    <property type="entry name" value="SNF2-like_sf"/>
</dbReference>
<feature type="domain" description="Helicase ATP-binding" evidence="19">
    <location>
        <begin position="668"/>
        <end position="946"/>
    </location>
</feature>
<dbReference type="CDD" id="cd18008">
    <property type="entry name" value="DEXDc_SHPRH-like"/>
    <property type="match status" value="1"/>
</dbReference>
<feature type="compositionally biased region" description="Basic and acidic residues" evidence="17">
    <location>
        <begin position="837"/>
        <end position="847"/>
    </location>
</feature>
<dbReference type="SMART" id="SM00487">
    <property type="entry name" value="DEXDc"/>
    <property type="match status" value="1"/>
</dbReference>
<dbReference type="InterPro" id="IPR001841">
    <property type="entry name" value="Znf_RING"/>
</dbReference>
<keyword evidence="14" id="KW-0804">Transcription</keyword>
<evidence type="ECO:0000256" key="1">
    <source>
        <dbReference type="ARBA" id="ARBA00004123"/>
    </source>
</evidence>
<evidence type="ECO:0000256" key="8">
    <source>
        <dbReference type="ARBA" id="ARBA00022833"/>
    </source>
</evidence>
<keyword evidence="11" id="KW-0805">Transcription regulation</keyword>
<keyword evidence="9" id="KW-0067">ATP-binding</keyword>
<accession>A0A8T2Z499</accession>
<dbReference type="GO" id="GO:0008270">
    <property type="term" value="F:zinc ion binding"/>
    <property type="evidence" value="ECO:0007669"/>
    <property type="project" value="UniProtKB-KW"/>
</dbReference>
<comment type="similarity">
    <text evidence="2">Belongs to the SNF2/RAD54 helicase family. RAD16 subfamily.</text>
</comment>
<evidence type="ECO:0000256" key="16">
    <source>
        <dbReference type="PROSITE-ProRule" id="PRU00175"/>
    </source>
</evidence>
<dbReference type="GO" id="GO:0080188">
    <property type="term" value="P:gene silencing by siRNA-directed DNA methylation"/>
    <property type="evidence" value="ECO:0007669"/>
    <property type="project" value="UniProtKB-ARBA"/>
</dbReference>
<keyword evidence="10" id="KW-0156">Chromatin regulator</keyword>
<evidence type="ECO:0000256" key="17">
    <source>
        <dbReference type="SAM" id="MobiDB-lite"/>
    </source>
</evidence>
<feature type="region of interest" description="Disordered" evidence="17">
    <location>
        <begin position="1223"/>
        <end position="1244"/>
    </location>
</feature>
<dbReference type="Gene3D" id="3.40.50.300">
    <property type="entry name" value="P-loop containing nucleotide triphosphate hydrolases"/>
    <property type="match status" value="1"/>
</dbReference>
<reference evidence="21" key="1">
    <citation type="journal article" date="2021" name="J. Hered.">
        <title>Genome Assembly of Salicaceae Populus deltoides (Eastern Cottonwood) I-69 Based on Nanopore Sequencing and Hi-C Technologies.</title>
        <authorList>
            <person name="Bai S."/>
            <person name="Wu H."/>
            <person name="Zhang J."/>
            <person name="Pan Z."/>
            <person name="Zhao W."/>
            <person name="Li Z."/>
            <person name="Tong C."/>
        </authorList>
    </citation>
    <scope>NUCLEOTIDE SEQUENCE</scope>
    <source>
        <tissue evidence="21">Leaf</tissue>
    </source>
</reference>
<keyword evidence="6" id="KW-0378">Hydrolase</keyword>
<dbReference type="PROSITE" id="PS51194">
    <property type="entry name" value="HELICASE_CTER"/>
    <property type="match status" value="1"/>
</dbReference>
<dbReference type="PROSITE" id="PS50089">
    <property type="entry name" value="ZF_RING_2"/>
    <property type="match status" value="1"/>
</dbReference>
<dbReference type="SMART" id="SM00490">
    <property type="entry name" value="HELICc"/>
    <property type="match status" value="1"/>
</dbReference>
<dbReference type="PROSITE" id="PS00518">
    <property type="entry name" value="ZF_RING_1"/>
    <property type="match status" value="1"/>
</dbReference>
<dbReference type="Pfam" id="PF00176">
    <property type="entry name" value="SNF2-rel_dom"/>
    <property type="match status" value="1"/>
</dbReference>
<dbReference type="InterPro" id="IPR017907">
    <property type="entry name" value="Znf_RING_CS"/>
</dbReference>
<dbReference type="InterPro" id="IPR013083">
    <property type="entry name" value="Znf_RING/FYVE/PHD"/>
</dbReference>
<feature type="compositionally biased region" description="Polar residues" evidence="17">
    <location>
        <begin position="1225"/>
        <end position="1236"/>
    </location>
</feature>
<evidence type="ECO:0008006" key="23">
    <source>
        <dbReference type="Google" id="ProtNLM"/>
    </source>
</evidence>
<dbReference type="SMART" id="SM00184">
    <property type="entry name" value="RING"/>
    <property type="match status" value="1"/>
</dbReference>
<evidence type="ECO:0000256" key="4">
    <source>
        <dbReference type="ARBA" id="ARBA00022741"/>
    </source>
</evidence>
<dbReference type="GO" id="GO:0008094">
    <property type="term" value="F:ATP-dependent activity, acting on DNA"/>
    <property type="evidence" value="ECO:0007669"/>
    <property type="project" value="TreeGrafter"/>
</dbReference>
<dbReference type="SUPFAM" id="SSF57850">
    <property type="entry name" value="RING/U-box"/>
    <property type="match status" value="1"/>
</dbReference>
<dbReference type="PANTHER" id="PTHR45626">
    <property type="entry name" value="TRANSCRIPTION TERMINATION FACTOR 2-RELATED"/>
    <property type="match status" value="1"/>
</dbReference>
<evidence type="ECO:0000256" key="2">
    <source>
        <dbReference type="ARBA" id="ARBA00008438"/>
    </source>
</evidence>
<dbReference type="InterPro" id="IPR018957">
    <property type="entry name" value="Znf_C3HC4_RING-type"/>
</dbReference>
<evidence type="ECO:0000256" key="3">
    <source>
        <dbReference type="ARBA" id="ARBA00022723"/>
    </source>
</evidence>
<evidence type="ECO:0000256" key="6">
    <source>
        <dbReference type="ARBA" id="ARBA00022801"/>
    </source>
</evidence>
<feature type="domain" description="RING-type" evidence="18">
    <location>
        <begin position="1100"/>
        <end position="1139"/>
    </location>
</feature>
<evidence type="ECO:0000313" key="21">
    <source>
        <dbReference type="EMBL" id="KAH8511932.1"/>
    </source>
</evidence>
<dbReference type="Pfam" id="PF00271">
    <property type="entry name" value="Helicase_C"/>
    <property type="match status" value="1"/>
</dbReference>
<organism evidence="21 22">
    <name type="scientific">Populus deltoides</name>
    <name type="common">Eastern poplar</name>
    <name type="synonym">Eastern cottonwood</name>
    <dbReference type="NCBI Taxonomy" id="3696"/>
    <lineage>
        <taxon>Eukaryota</taxon>
        <taxon>Viridiplantae</taxon>
        <taxon>Streptophyta</taxon>
        <taxon>Embryophyta</taxon>
        <taxon>Tracheophyta</taxon>
        <taxon>Spermatophyta</taxon>
        <taxon>Magnoliopsida</taxon>
        <taxon>eudicotyledons</taxon>
        <taxon>Gunneridae</taxon>
        <taxon>Pentapetalae</taxon>
        <taxon>rosids</taxon>
        <taxon>fabids</taxon>
        <taxon>Malpighiales</taxon>
        <taxon>Salicaceae</taxon>
        <taxon>Saliceae</taxon>
        <taxon>Populus</taxon>
    </lineage>
</organism>
<dbReference type="GO" id="GO:0016787">
    <property type="term" value="F:hydrolase activity"/>
    <property type="evidence" value="ECO:0007669"/>
    <property type="project" value="UniProtKB-KW"/>
</dbReference>
<keyword evidence="3" id="KW-0479">Metal-binding</keyword>
<comment type="caution">
    <text evidence="21">The sequence shown here is derived from an EMBL/GenBank/DDBJ whole genome shotgun (WGS) entry which is preliminary data.</text>
</comment>
<dbReference type="GO" id="GO:0005524">
    <property type="term" value="F:ATP binding"/>
    <property type="evidence" value="ECO:0007669"/>
    <property type="project" value="UniProtKB-KW"/>
</dbReference>
<dbReference type="InterPro" id="IPR049730">
    <property type="entry name" value="SNF2/RAD54-like_C"/>
</dbReference>
<gene>
    <name evidence="21" type="ORF">H0E87_009207</name>
</gene>
<dbReference type="Proteomes" id="UP000807159">
    <property type="component" value="Chromosome 4"/>
</dbReference>
<dbReference type="EMBL" id="JACEGQ020000004">
    <property type="protein sequence ID" value="KAH8511932.1"/>
    <property type="molecule type" value="Genomic_DNA"/>
</dbReference>
<dbReference type="GO" id="GO:0004386">
    <property type="term" value="F:helicase activity"/>
    <property type="evidence" value="ECO:0007669"/>
    <property type="project" value="UniProtKB-KW"/>
</dbReference>
<dbReference type="SUPFAM" id="SSF52540">
    <property type="entry name" value="P-loop containing nucleoside triphosphate hydrolases"/>
    <property type="match status" value="2"/>
</dbReference>
<evidence type="ECO:0000256" key="14">
    <source>
        <dbReference type="ARBA" id="ARBA00023163"/>
    </source>
</evidence>
<feature type="region of interest" description="Disordered" evidence="17">
    <location>
        <begin position="1157"/>
        <end position="1188"/>
    </location>
</feature>
<dbReference type="GO" id="GO:0006281">
    <property type="term" value="P:DNA repair"/>
    <property type="evidence" value="ECO:0007669"/>
    <property type="project" value="TreeGrafter"/>
</dbReference>
<dbReference type="InterPro" id="IPR000330">
    <property type="entry name" value="SNF2_N"/>
</dbReference>
<evidence type="ECO:0000256" key="11">
    <source>
        <dbReference type="ARBA" id="ARBA00023015"/>
    </source>
</evidence>
<keyword evidence="22" id="KW-1185">Reference proteome</keyword>
<dbReference type="GO" id="GO:0003677">
    <property type="term" value="F:DNA binding"/>
    <property type="evidence" value="ECO:0007669"/>
    <property type="project" value="UniProtKB-KW"/>
</dbReference>
<keyword evidence="4" id="KW-0547">Nucleotide-binding</keyword>
<evidence type="ECO:0000256" key="9">
    <source>
        <dbReference type="ARBA" id="ARBA00022840"/>
    </source>
</evidence>
<keyword evidence="8" id="KW-0862">Zinc</keyword>
<sequence>MIMADGRSGSVMPGGEIMAVGDGNSGDGEEEDLSMDVDLFYTILGEEPSPASPSGKGDFLDETVLDAGNSRNWLLQSGSQKTEGADGLGGESMDHAAYSLHNPEGSDARAGHSGGSIDYTGRQMSSLMHARSGSVREFCFPLQEDQGTMRVGASQSEIASCITEPTTFADGVSSCVADHAGGLNLKLLLDDNGNQLRHAEGNVESKGSSHGPWMDGSDEKFGSRDALDNDSLGILELKTDIHRSMVMPLMDTDVFSHDMISTKSADWHYPGFNSELRDHDSAMQFGMNGYDAHYTDSSGFDFSSDFNFGLFPINQEINEFQPENACSGPEISMMPCSDVNGMNFKSEVNGYTFPNTRKFSSSADDGLNHDKASVMPPSDIQLGISEVQTVCVEDEKADGLVACRNMTWQSGEHVTEAVDRKCSWSDGNGTLVYEDKQQSPSGVLSSVQSQKHVIYTNDDRGGMALGSSRAQAEGIAGRFPFNSAYLNLSASEQYLPFAPTSHISKMQLGCGKDEKQGLPIQSKALGSHLSIVSPESIQSNSSGSKSHVDDDPDICILDDISQPACSNQCFAPSKPIVPLQHPTYNDSLHHSTVEGTRFKANDERLVLRVALQAVSQTYRHILTKRPYNKHEYNDLAQPRSEAVPPNGVLAVPLLRHQRIALSWMVQKETSSLHCSGGILADDQGLGKTVSTIALILKERAPLCRVDAVAVKKEECETLNLDDDDDGVIEIDRLKKGADGSQVKSNRSSTKSLNSPGQSKGRPSAGTLIVCPTSVLRQWADELHTKVTTEANLSVLVYHGSNRTKDPSEVAKYDVVVTTYSIVSMEVPKQPLADENEEKQRMEGDDVPHLGLSYGKKRKYPPTSGKKGLKNKKGMDSAMLESIARPLAKVAWFRVVLDEAQSIKNHRTQVARACWGLRAKRRWCLSGTPIQNAIDDLYSYFRFLRYEPYAVFKLFCSAIKVPIQKNPAKGYRKLQAVLKTVMLRRTKGTLLDGEPIINLPPKVVELKKVDFTEEERDFYTRLEIDSRAQFKEYAAAGTVKQNYVNILLMLLRLRQACDHPLLVKGLDSNSLGGSSIEMAKKLPQEKQLCLLKCLEASLAICGICSDPPEDAVVSVCGHVFCKQCICEHLTGDDNQCPVSNCKVRLNVSSVFSKATLNSSLSDEPDQDSSGSELVAAVSSSSDNRPQNSSKIRATLEVLQSLTKPKDCLSKCNLSENSVDGNVACHETSSGSTGSLNDGTDKRHPPAKAVGEKAIVFSQWTGMLDLLEACLKSSSIQYRRLDGTMSVVARDKAVKDFNTLPEVSVMIMSLKAASLGLNMVAACHVLLLDLWWNPTTEDQAIDRAHRIGQTRKVTVLRLTVKNTVEDRILALQACSTVDELRTVFLILVRLEANVFHLCHGDWTS</sequence>
<evidence type="ECO:0000256" key="12">
    <source>
        <dbReference type="ARBA" id="ARBA00023125"/>
    </source>
</evidence>
<comment type="subcellular location">
    <subcellularLocation>
        <location evidence="1">Nucleus</location>
    </subcellularLocation>
</comment>
<evidence type="ECO:0000256" key="13">
    <source>
        <dbReference type="ARBA" id="ARBA00023158"/>
    </source>
</evidence>
<keyword evidence="7" id="KW-0347">Helicase</keyword>
<feature type="region of interest" description="Disordered" evidence="17">
    <location>
        <begin position="831"/>
        <end position="871"/>
    </location>
</feature>
<dbReference type="PROSITE" id="PS51192">
    <property type="entry name" value="HELICASE_ATP_BIND_1"/>
    <property type="match status" value="1"/>
</dbReference>
<dbReference type="InterPro" id="IPR027417">
    <property type="entry name" value="P-loop_NTPase"/>
</dbReference>
<evidence type="ECO:0000259" key="18">
    <source>
        <dbReference type="PROSITE" id="PS50089"/>
    </source>
</evidence>
<keyword evidence="13" id="KW-0943">RNA-mediated gene silencing</keyword>
<feature type="region of interest" description="Disordered" evidence="17">
    <location>
        <begin position="738"/>
        <end position="765"/>
    </location>
</feature>
<dbReference type="InterPro" id="IPR050628">
    <property type="entry name" value="SNF2_RAD54_helicase_TF"/>
</dbReference>
<evidence type="ECO:0000256" key="7">
    <source>
        <dbReference type="ARBA" id="ARBA00022806"/>
    </source>
</evidence>
<feature type="domain" description="Helicase C-terminal" evidence="20">
    <location>
        <begin position="1237"/>
        <end position="1393"/>
    </location>
</feature>
<dbReference type="Gene3D" id="3.30.40.10">
    <property type="entry name" value="Zinc/RING finger domain, C3HC4 (zinc finger)"/>
    <property type="match status" value="1"/>
</dbReference>
<feature type="compositionally biased region" description="Polar residues" evidence="17">
    <location>
        <begin position="741"/>
        <end position="757"/>
    </location>
</feature>
<proteinExistence type="inferred from homology"/>
<dbReference type="PANTHER" id="PTHR45626:SF16">
    <property type="entry name" value="ATP-DEPENDENT HELICASE ULS1"/>
    <property type="match status" value="1"/>
</dbReference>